<dbReference type="PATRIC" id="fig|1121405.3.peg.2225"/>
<keyword evidence="6 8" id="KW-0694">RNA-binding</keyword>
<dbReference type="NCBIfam" id="TIGR00231">
    <property type="entry name" value="small_GTP"/>
    <property type="match status" value="1"/>
</dbReference>
<name>S7TSR4_DESML</name>
<sequence>MREDRGNRFKGFRSGFVMLAGAPNVGKSTLLNRMLGEKVSITSRKAQTTRNRILGVLHQKDAQLIFLDTPGVHKATQALNVRMVDVALAAMADADLILFMVDLKSPDPDAETFLLEKIRQQQRPAVLALNKTDQVRSETVLQAIDHWRTTYPFQAVVPISAKHGHQVDALIREMADLMPEGPPFFPEDAVTDMPERFIAAEMIREKVFRLTGQEIPYATAVTVESFKEKEGLVSIHATIHVERSSQKAIVIGREGAKLKQIGRAAREELERMMGTRVFLKLFVRVQKNWSRDTRALRKFGY</sequence>
<evidence type="ECO:0000256" key="8">
    <source>
        <dbReference type="HAMAP-Rule" id="MF_00367"/>
    </source>
</evidence>
<comment type="subcellular location">
    <subcellularLocation>
        <location evidence="8">Cytoplasm</location>
    </subcellularLocation>
    <subcellularLocation>
        <location evidence="8">Cell membrane</location>
        <topology evidence="8">Peripheral membrane protein</topology>
    </subcellularLocation>
</comment>
<comment type="function">
    <text evidence="8">An essential GTPase that binds both GDP and GTP, with rapid nucleotide exchange. Plays a role in 16S rRNA processing and 30S ribosomal subunit biogenesis and possibly also in cell cycle regulation and energy metabolism.</text>
</comment>
<dbReference type="OrthoDB" id="9805918at2"/>
<dbReference type="InterPro" id="IPR030388">
    <property type="entry name" value="G_ERA_dom"/>
</dbReference>
<feature type="domain" description="KH type-2" evidence="11">
    <location>
        <begin position="211"/>
        <end position="287"/>
    </location>
</feature>
<evidence type="ECO:0000256" key="4">
    <source>
        <dbReference type="ARBA" id="ARBA00022519"/>
    </source>
</evidence>
<dbReference type="Gene3D" id="3.30.300.20">
    <property type="match status" value="1"/>
</dbReference>
<dbReference type="EMBL" id="ATHJ01000088">
    <property type="protein sequence ID" value="EPR39725.1"/>
    <property type="molecule type" value="Genomic_DNA"/>
</dbReference>
<dbReference type="PROSITE" id="PS51713">
    <property type="entry name" value="G_ERA"/>
    <property type="match status" value="1"/>
</dbReference>
<dbReference type="NCBIfam" id="NF000908">
    <property type="entry name" value="PRK00089.1"/>
    <property type="match status" value="1"/>
</dbReference>
<dbReference type="GO" id="GO:0070181">
    <property type="term" value="F:small ribosomal subunit rRNA binding"/>
    <property type="evidence" value="ECO:0007669"/>
    <property type="project" value="UniProtKB-UniRule"/>
</dbReference>
<proteinExistence type="inferred from homology"/>
<dbReference type="FunFam" id="3.40.50.300:FF:000094">
    <property type="entry name" value="GTPase Era"/>
    <property type="match status" value="1"/>
</dbReference>
<feature type="region of interest" description="G4" evidence="9">
    <location>
        <begin position="130"/>
        <end position="133"/>
    </location>
</feature>
<dbReference type="Pfam" id="PF01926">
    <property type="entry name" value="MMR_HSR1"/>
    <property type="match status" value="1"/>
</dbReference>
<gene>
    <name evidence="8" type="primary">era</name>
    <name evidence="13" type="ORF">dsmv_2573</name>
</gene>
<feature type="region of interest" description="G2" evidence="9">
    <location>
        <begin position="47"/>
        <end position="51"/>
    </location>
</feature>
<evidence type="ECO:0000313" key="14">
    <source>
        <dbReference type="Proteomes" id="UP000014977"/>
    </source>
</evidence>
<dbReference type="STRING" id="897.B2D07_19030"/>
<keyword evidence="3 8" id="KW-0690">Ribosome biogenesis</keyword>
<evidence type="ECO:0000259" key="11">
    <source>
        <dbReference type="PROSITE" id="PS50823"/>
    </source>
</evidence>
<evidence type="ECO:0000256" key="6">
    <source>
        <dbReference type="ARBA" id="ARBA00022884"/>
    </source>
</evidence>
<comment type="similarity">
    <text evidence="1 8 9 10">Belongs to the TRAFAC class TrmE-Era-EngA-EngB-Septin-like GTPase superfamily. Era GTPase family.</text>
</comment>
<feature type="binding site" evidence="8">
    <location>
        <begin position="130"/>
        <end position="133"/>
    </location>
    <ligand>
        <name>GTP</name>
        <dbReference type="ChEBI" id="CHEBI:37565"/>
    </ligand>
</feature>
<feature type="domain" description="Era-type G" evidence="12">
    <location>
        <begin position="13"/>
        <end position="180"/>
    </location>
</feature>
<keyword evidence="8" id="KW-0472">Membrane</keyword>
<dbReference type="GO" id="GO:0043024">
    <property type="term" value="F:ribosomal small subunit binding"/>
    <property type="evidence" value="ECO:0007669"/>
    <property type="project" value="TreeGrafter"/>
</dbReference>
<evidence type="ECO:0000256" key="2">
    <source>
        <dbReference type="ARBA" id="ARBA00020484"/>
    </source>
</evidence>
<dbReference type="HAMAP" id="MF_00367">
    <property type="entry name" value="GTPase_Era"/>
    <property type="match status" value="1"/>
</dbReference>
<dbReference type="Proteomes" id="UP000014977">
    <property type="component" value="Unassembled WGS sequence"/>
</dbReference>
<evidence type="ECO:0000256" key="7">
    <source>
        <dbReference type="ARBA" id="ARBA00023134"/>
    </source>
</evidence>
<feature type="region of interest" description="G1" evidence="9">
    <location>
        <begin position="21"/>
        <end position="28"/>
    </location>
</feature>
<feature type="region of interest" description="G5" evidence="9">
    <location>
        <begin position="159"/>
        <end position="161"/>
    </location>
</feature>
<dbReference type="GO" id="GO:0000028">
    <property type="term" value="P:ribosomal small subunit assembly"/>
    <property type="evidence" value="ECO:0007669"/>
    <property type="project" value="TreeGrafter"/>
</dbReference>
<dbReference type="GO" id="GO:0005886">
    <property type="term" value="C:plasma membrane"/>
    <property type="evidence" value="ECO:0007669"/>
    <property type="project" value="UniProtKB-SubCell"/>
</dbReference>
<keyword evidence="8" id="KW-1003">Cell membrane</keyword>
<dbReference type="InterPro" id="IPR027417">
    <property type="entry name" value="P-loop_NTPase"/>
</dbReference>
<dbReference type="SUPFAM" id="SSF52540">
    <property type="entry name" value="P-loop containing nucleoside triphosphate hydrolases"/>
    <property type="match status" value="1"/>
</dbReference>
<evidence type="ECO:0000256" key="10">
    <source>
        <dbReference type="RuleBase" id="RU003761"/>
    </source>
</evidence>
<evidence type="ECO:0000313" key="13">
    <source>
        <dbReference type="EMBL" id="EPR39725.1"/>
    </source>
</evidence>
<dbReference type="eggNOG" id="COG1159">
    <property type="taxonomic scope" value="Bacteria"/>
</dbReference>
<evidence type="ECO:0000256" key="1">
    <source>
        <dbReference type="ARBA" id="ARBA00007921"/>
    </source>
</evidence>
<dbReference type="Gene3D" id="3.40.50.300">
    <property type="entry name" value="P-loop containing nucleotide triphosphate hydrolases"/>
    <property type="match status" value="1"/>
</dbReference>
<dbReference type="GO" id="GO:0005525">
    <property type="term" value="F:GTP binding"/>
    <property type="evidence" value="ECO:0007669"/>
    <property type="project" value="UniProtKB-UniRule"/>
</dbReference>
<dbReference type="Pfam" id="PF07650">
    <property type="entry name" value="KH_2"/>
    <property type="match status" value="1"/>
</dbReference>
<dbReference type="SUPFAM" id="SSF54814">
    <property type="entry name" value="Prokaryotic type KH domain (KH-domain type II)"/>
    <property type="match status" value="1"/>
</dbReference>
<feature type="binding site" evidence="8">
    <location>
        <begin position="21"/>
        <end position="28"/>
    </location>
    <ligand>
        <name>GTP</name>
        <dbReference type="ChEBI" id="CHEBI:37565"/>
    </ligand>
</feature>
<dbReference type="PANTHER" id="PTHR42698:SF1">
    <property type="entry name" value="GTPASE ERA, MITOCHONDRIAL"/>
    <property type="match status" value="1"/>
</dbReference>
<comment type="subunit">
    <text evidence="8">Monomer.</text>
</comment>
<dbReference type="InterPro" id="IPR005662">
    <property type="entry name" value="GTPase_Era-like"/>
</dbReference>
<keyword evidence="14" id="KW-1185">Reference proteome</keyword>
<dbReference type="InterPro" id="IPR004044">
    <property type="entry name" value="KH_dom_type_2"/>
</dbReference>
<accession>S7TSR4</accession>
<organism evidence="13 14">
    <name type="scientific">Desulfococcus multivorans DSM 2059</name>
    <dbReference type="NCBI Taxonomy" id="1121405"/>
    <lineage>
        <taxon>Bacteria</taxon>
        <taxon>Pseudomonadati</taxon>
        <taxon>Thermodesulfobacteriota</taxon>
        <taxon>Desulfobacteria</taxon>
        <taxon>Desulfobacterales</taxon>
        <taxon>Desulfococcaceae</taxon>
        <taxon>Desulfococcus</taxon>
    </lineage>
</organism>
<dbReference type="FunFam" id="3.30.300.20:FF:000003">
    <property type="entry name" value="GTPase Era"/>
    <property type="match status" value="1"/>
</dbReference>
<evidence type="ECO:0000256" key="3">
    <source>
        <dbReference type="ARBA" id="ARBA00022517"/>
    </source>
</evidence>
<dbReference type="CDD" id="cd04163">
    <property type="entry name" value="Era"/>
    <property type="match status" value="1"/>
</dbReference>
<feature type="binding site" evidence="8">
    <location>
        <begin position="68"/>
        <end position="72"/>
    </location>
    <ligand>
        <name>GTP</name>
        <dbReference type="ChEBI" id="CHEBI:37565"/>
    </ligand>
</feature>
<dbReference type="InterPro" id="IPR005225">
    <property type="entry name" value="Small_GTP-bd"/>
</dbReference>
<dbReference type="AlphaFoldDB" id="S7TSR4"/>
<evidence type="ECO:0000256" key="5">
    <source>
        <dbReference type="ARBA" id="ARBA00022741"/>
    </source>
</evidence>
<dbReference type="InterPro" id="IPR009019">
    <property type="entry name" value="KH_sf_prok-type"/>
</dbReference>
<dbReference type="PANTHER" id="PTHR42698">
    <property type="entry name" value="GTPASE ERA"/>
    <property type="match status" value="1"/>
</dbReference>
<keyword evidence="7 8" id="KW-0342">GTP-binding</keyword>
<dbReference type="GO" id="GO:0003924">
    <property type="term" value="F:GTPase activity"/>
    <property type="evidence" value="ECO:0007669"/>
    <property type="project" value="UniProtKB-UniRule"/>
</dbReference>
<dbReference type="PROSITE" id="PS50823">
    <property type="entry name" value="KH_TYPE_2"/>
    <property type="match status" value="1"/>
</dbReference>
<keyword evidence="8" id="KW-0699">rRNA-binding</keyword>
<dbReference type="RefSeq" id="WP_020877330.1">
    <property type="nucleotide sequence ID" value="NZ_ATHJ01000088.1"/>
</dbReference>
<keyword evidence="8" id="KW-0963">Cytoplasm</keyword>
<keyword evidence="5 8" id="KW-0547">Nucleotide-binding</keyword>
<dbReference type="CDD" id="cd22534">
    <property type="entry name" value="KH-II_Era"/>
    <property type="match status" value="1"/>
</dbReference>
<keyword evidence="4" id="KW-0997">Cell inner membrane</keyword>
<dbReference type="InterPro" id="IPR015946">
    <property type="entry name" value="KH_dom-like_a/b"/>
</dbReference>
<comment type="caution">
    <text evidence="13">The sequence shown here is derived from an EMBL/GenBank/DDBJ whole genome shotgun (WGS) entry which is preliminary data.</text>
</comment>
<dbReference type="GO" id="GO:0005829">
    <property type="term" value="C:cytosol"/>
    <property type="evidence" value="ECO:0007669"/>
    <property type="project" value="TreeGrafter"/>
</dbReference>
<dbReference type="NCBIfam" id="TIGR00436">
    <property type="entry name" value="era"/>
    <property type="match status" value="1"/>
</dbReference>
<evidence type="ECO:0000256" key="9">
    <source>
        <dbReference type="PROSITE-ProRule" id="PRU01050"/>
    </source>
</evidence>
<reference evidence="13 14" key="1">
    <citation type="journal article" date="2013" name="Genome Announc.">
        <title>Draft genome sequences for three mercury-methylating, sulfate-reducing bacteria.</title>
        <authorList>
            <person name="Brown S.D."/>
            <person name="Hurt R.A.Jr."/>
            <person name="Gilmour C.C."/>
            <person name="Elias D.A."/>
        </authorList>
    </citation>
    <scope>NUCLEOTIDE SEQUENCE [LARGE SCALE GENOMIC DNA]</scope>
    <source>
        <strain evidence="13 14">DSM 2059</strain>
    </source>
</reference>
<dbReference type="InterPro" id="IPR006073">
    <property type="entry name" value="GTP-bd"/>
</dbReference>
<feature type="region of interest" description="G3" evidence="9">
    <location>
        <begin position="68"/>
        <end position="71"/>
    </location>
</feature>
<evidence type="ECO:0000259" key="12">
    <source>
        <dbReference type="PROSITE" id="PS51713"/>
    </source>
</evidence>
<protein>
    <recommendedName>
        <fullName evidence="2 8">GTPase Era</fullName>
    </recommendedName>
</protein>